<evidence type="ECO:0000313" key="2">
    <source>
        <dbReference type="Proteomes" id="UP000626220"/>
    </source>
</evidence>
<sequence length="155" mass="16846">MARSVKPHREAGADIAALEASSAADLRRLWADHLGGAPPSTFSARLMRLALAWRIQADRDGGESPAIRRQWQAVMRRRAAGSSAREAVGGLRSPDAQTGTRLMKAWRGETHEVIVLETGVLWQGRTYASLSAVARAMTGTPRNGPKFFGLREGTR</sequence>
<accession>A0A8J3MA99</accession>
<evidence type="ECO:0000313" key="1">
    <source>
        <dbReference type="EMBL" id="GHF72483.1"/>
    </source>
</evidence>
<dbReference type="Proteomes" id="UP000626220">
    <property type="component" value="Unassembled WGS sequence"/>
</dbReference>
<name>A0A8J3MA99_9RHOB</name>
<dbReference type="Pfam" id="PF11149">
    <property type="entry name" value="DUF2924"/>
    <property type="match status" value="1"/>
</dbReference>
<proteinExistence type="predicted"/>
<gene>
    <name evidence="1" type="ORF">GCM10017056_49250</name>
</gene>
<comment type="caution">
    <text evidence="1">The sequence shown here is derived from an EMBL/GenBank/DDBJ whole genome shotgun (WGS) entry which is preliminary data.</text>
</comment>
<protein>
    <recommendedName>
        <fullName evidence="3">DUF2924 domain-containing protein</fullName>
    </recommendedName>
</protein>
<dbReference type="InterPro" id="IPR021322">
    <property type="entry name" value="DUF2924"/>
</dbReference>
<evidence type="ECO:0008006" key="3">
    <source>
        <dbReference type="Google" id="ProtNLM"/>
    </source>
</evidence>
<dbReference type="AlphaFoldDB" id="A0A8J3MA99"/>
<reference evidence="1" key="1">
    <citation type="journal article" date="2014" name="Int. J. Syst. Evol. Microbiol.">
        <title>Complete genome sequence of Corynebacterium casei LMG S-19264T (=DSM 44701T), isolated from a smear-ripened cheese.</title>
        <authorList>
            <consortium name="US DOE Joint Genome Institute (JGI-PGF)"/>
            <person name="Walter F."/>
            <person name="Albersmeier A."/>
            <person name="Kalinowski J."/>
            <person name="Ruckert C."/>
        </authorList>
    </citation>
    <scope>NUCLEOTIDE SEQUENCE</scope>
    <source>
        <strain evidence="1">KCTC 42650</strain>
    </source>
</reference>
<reference evidence="1" key="2">
    <citation type="submission" date="2020-09" db="EMBL/GenBank/DDBJ databases">
        <authorList>
            <person name="Sun Q."/>
            <person name="Kim S."/>
        </authorList>
    </citation>
    <scope>NUCLEOTIDE SEQUENCE</scope>
    <source>
        <strain evidence="1">KCTC 42650</strain>
    </source>
</reference>
<keyword evidence="2" id="KW-1185">Reference proteome</keyword>
<dbReference type="EMBL" id="BNCJ01000032">
    <property type="protein sequence ID" value="GHF72483.1"/>
    <property type="molecule type" value="Genomic_DNA"/>
</dbReference>
<organism evidence="1 2">
    <name type="scientific">Seohaeicola zhoushanensis</name>
    <dbReference type="NCBI Taxonomy" id="1569283"/>
    <lineage>
        <taxon>Bacteria</taxon>
        <taxon>Pseudomonadati</taxon>
        <taxon>Pseudomonadota</taxon>
        <taxon>Alphaproteobacteria</taxon>
        <taxon>Rhodobacterales</taxon>
        <taxon>Roseobacteraceae</taxon>
        <taxon>Seohaeicola</taxon>
    </lineage>
</organism>